<comment type="subcellular location">
    <subcellularLocation>
        <location evidence="1">Membrane</location>
    </subcellularLocation>
</comment>
<dbReference type="HAMAP" id="MF_01416">
    <property type="entry name" value="ATP_synth_delta_bact"/>
    <property type="match status" value="1"/>
</dbReference>
<evidence type="ECO:0000256" key="5">
    <source>
        <dbReference type="ARBA" id="ARBA00023136"/>
    </source>
</evidence>
<keyword evidence="6" id="KW-0066">ATP synthesis</keyword>
<dbReference type="PROSITE" id="PS00389">
    <property type="entry name" value="ATPASE_DELTA"/>
    <property type="match status" value="1"/>
</dbReference>
<sequence>VAVQSTGQSDLAKRYATAFFDLALEQDQLDQLAGELNDLGGLMNDSADLARLVSSPIVSRREQGAAMAAIITRAGMSNFVGNLAGLMAQNRRLFALKDTIAAFQTLVAKHRGEVSAEVTSASELKPAHLNAVKEALKEIVGRDVALETTVDPSLIGGLIVKVGSRMIDNSLRTKLENLELAMKGI</sequence>
<dbReference type="InterPro" id="IPR000711">
    <property type="entry name" value="ATPase_OSCP/dsu"/>
</dbReference>
<evidence type="ECO:0000256" key="6">
    <source>
        <dbReference type="ARBA" id="ARBA00023310"/>
    </source>
</evidence>
<evidence type="ECO:0008006" key="8">
    <source>
        <dbReference type="Google" id="ProtNLM"/>
    </source>
</evidence>
<accession>A0A382KCS6</accession>
<dbReference type="NCBIfam" id="NF004406">
    <property type="entry name" value="PRK05758.3-2"/>
    <property type="match status" value="1"/>
</dbReference>
<keyword evidence="2" id="KW-0813">Transport</keyword>
<dbReference type="NCBIfam" id="TIGR01145">
    <property type="entry name" value="ATP_synt_delta"/>
    <property type="match status" value="1"/>
</dbReference>
<dbReference type="AlphaFoldDB" id="A0A382KCS6"/>
<feature type="non-terminal residue" evidence="7">
    <location>
        <position position="1"/>
    </location>
</feature>
<keyword evidence="5" id="KW-0472">Membrane</keyword>
<evidence type="ECO:0000256" key="3">
    <source>
        <dbReference type="ARBA" id="ARBA00022781"/>
    </source>
</evidence>
<keyword evidence="3" id="KW-0375">Hydrogen ion transport</keyword>
<protein>
    <recommendedName>
        <fullName evidence="8">ATP synthase subunit delta</fullName>
    </recommendedName>
</protein>
<dbReference type="NCBIfam" id="NF004402">
    <property type="entry name" value="PRK05758.2-2"/>
    <property type="match status" value="1"/>
</dbReference>
<keyword evidence="4" id="KW-0406">Ion transport</keyword>
<dbReference type="GO" id="GO:0016020">
    <property type="term" value="C:membrane"/>
    <property type="evidence" value="ECO:0007669"/>
    <property type="project" value="UniProtKB-SubCell"/>
</dbReference>
<dbReference type="PANTHER" id="PTHR11910">
    <property type="entry name" value="ATP SYNTHASE DELTA CHAIN"/>
    <property type="match status" value="1"/>
</dbReference>
<proteinExistence type="inferred from homology"/>
<name>A0A382KCS6_9ZZZZ</name>
<gene>
    <name evidence="7" type="ORF">METZ01_LOCUS274157</name>
</gene>
<evidence type="ECO:0000256" key="4">
    <source>
        <dbReference type="ARBA" id="ARBA00023065"/>
    </source>
</evidence>
<evidence type="ECO:0000313" key="7">
    <source>
        <dbReference type="EMBL" id="SVC21303.1"/>
    </source>
</evidence>
<dbReference type="InterPro" id="IPR020781">
    <property type="entry name" value="ATPase_OSCP/d_CS"/>
</dbReference>
<dbReference type="InterPro" id="IPR026015">
    <property type="entry name" value="ATP_synth_OSCP/delta_N_sf"/>
</dbReference>
<dbReference type="GO" id="GO:0046933">
    <property type="term" value="F:proton-transporting ATP synthase activity, rotational mechanism"/>
    <property type="evidence" value="ECO:0007669"/>
    <property type="project" value="InterPro"/>
</dbReference>
<dbReference type="Pfam" id="PF00213">
    <property type="entry name" value="OSCP"/>
    <property type="match status" value="1"/>
</dbReference>
<dbReference type="SUPFAM" id="SSF47928">
    <property type="entry name" value="N-terminal domain of the delta subunit of the F1F0-ATP synthase"/>
    <property type="match status" value="1"/>
</dbReference>
<dbReference type="PRINTS" id="PR00125">
    <property type="entry name" value="ATPASEDELTA"/>
</dbReference>
<evidence type="ECO:0000256" key="1">
    <source>
        <dbReference type="ARBA" id="ARBA00004370"/>
    </source>
</evidence>
<dbReference type="EMBL" id="UINC01079367">
    <property type="protein sequence ID" value="SVC21303.1"/>
    <property type="molecule type" value="Genomic_DNA"/>
</dbReference>
<reference evidence="7" key="1">
    <citation type="submission" date="2018-05" db="EMBL/GenBank/DDBJ databases">
        <authorList>
            <person name="Lanie J.A."/>
            <person name="Ng W.-L."/>
            <person name="Kazmierczak K.M."/>
            <person name="Andrzejewski T.M."/>
            <person name="Davidsen T.M."/>
            <person name="Wayne K.J."/>
            <person name="Tettelin H."/>
            <person name="Glass J.I."/>
            <person name="Rusch D."/>
            <person name="Podicherti R."/>
            <person name="Tsui H.-C.T."/>
            <person name="Winkler M.E."/>
        </authorList>
    </citation>
    <scope>NUCLEOTIDE SEQUENCE</scope>
</reference>
<evidence type="ECO:0000256" key="2">
    <source>
        <dbReference type="ARBA" id="ARBA00022448"/>
    </source>
</evidence>
<dbReference type="Gene3D" id="1.10.520.20">
    <property type="entry name" value="N-terminal domain of the delta subunit of the F1F0-ATP synthase"/>
    <property type="match status" value="1"/>
</dbReference>
<organism evidence="7">
    <name type="scientific">marine metagenome</name>
    <dbReference type="NCBI Taxonomy" id="408172"/>
    <lineage>
        <taxon>unclassified sequences</taxon>
        <taxon>metagenomes</taxon>
        <taxon>ecological metagenomes</taxon>
    </lineage>
</organism>